<keyword evidence="2" id="KW-1185">Reference proteome</keyword>
<evidence type="ECO:0000313" key="1">
    <source>
        <dbReference type="EMBL" id="GIL75348.1"/>
    </source>
</evidence>
<dbReference type="Pfam" id="PF06838">
    <property type="entry name" value="Met_gamma_lyase"/>
    <property type="match status" value="1"/>
</dbReference>
<comment type="caution">
    <text evidence="1">The sequence shown here is derived from an EMBL/GenBank/DDBJ whole genome shotgun (WGS) entry which is preliminary data.</text>
</comment>
<evidence type="ECO:0000313" key="2">
    <source>
        <dbReference type="Proteomes" id="UP000747110"/>
    </source>
</evidence>
<dbReference type="PANTHER" id="PTHR46658">
    <property type="entry name" value="CYS OR MET METABOLISM PYRIDOXAL-PHOSPHATE-DEPENDENT ENZYME"/>
    <property type="match status" value="1"/>
</dbReference>
<proteinExistence type="predicted"/>
<dbReference type="Proteomes" id="UP000747110">
    <property type="component" value="Unassembled WGS sequence"/>
</dbReference>
<dbReference type="OrthoDB" id="5348404at2759"/>
<dbReference type="AlphaFoldDB" id="A0A8J4C773"/>
<sequence length="238" mass="25297">MERVGIKNSWSNHLAWQMPISVIRAPFLLAPSCSPYPDIPRLVVIVTCAGGTIAPGGGYVAGRADLIGRVAARLYAPGIGIDAGGVPGSTLRIFFQGLFLAPQTTGEALKGGRLVAELLHREGFTVIPAPGVPDVWSMITAVELRSRERMMSFCRGIQRTCPIGSYISPEPGVTAGYGDEVIFADGTFIDGSTAELSADGPIREPYVVYCQGGTHWTHWALALEGAVTSLREAVARDN</sequence>
<protein>
    <submittedName>
        <fullName evidence="1">Uncharacterized protein</fullName>
    </submittedName>
</protein>
<gene>
    <name evidence="1" type="ORF">Vretifemale_5094</name>
</gene>
<dbReference type="EMBL" id="BNCP01000007">
    <property type="protein sequence ID" value="GIL75348.1"/>
    <property type="molecule type" value="Genomic_DNA"/>
</dbReference>
<dbReference type="InterPro" id="IPR015421">
    <property type="entry name" value="PyrdxlP-dep_Trfase_major"/>
</dbReference>
<reference evidence="1" key="1">
    <citation type="journal article" date="2021" name="Proc. Natl. Acad. Sci. U.S.A.">
        <title>Three genomes in the algal genus Volvox reveal the fate of a haploid sex-determining region after a transition to homothallism.</title>
        <authorList>
            <person name="Yamamoto K."/>
            <person name="Hamaji T."/>
            <person name="Kawai-Toyooka H."/>
            <person name="Matsuzaki R."/>
            <person name="Takahashi F."/>
            <person name="Nishimura Y."/>
            <person name="Kawachi M."/>
            <person name="Noguchi H."/>
            <person name="Minakuchi Y."/>
            <person name="Umen J.G."/>
            <person name="Toyoda A."/>
            <person name="Nozaki H."/>
        </authorList>
    </citation>
    <scope>NUCLEOTIDE SEQUENCE</scope>
    <source>
        <strain evidence="1">NIES-3786</strain>
    </source>
</reference>
<dbReference type="SUPFAM" id="SSF53383">
    <property type="entry name" value="PLP-dependent transferases"/>
    <property type="match status" value="1"/>
</dbReference>
<dbReference type="InterPro" id="IPR015424">
    <property type="entry name" value="PyrdxlP-dep_Trfase"/>
</dbReference>
<dbReference type="PANTHER" id="PTHR46658:SF1">
    <property type="entry name" value="CYS OR MET METABOLISM PYRIDOXAL-PHOSPHATE-DEPENDENT ENZYME"/>
    <property type="match status" value="1"/>
</dbReference>
<dbReference type="Gene3D" id="3.90.1150.60">
    <property type="entry name" value="Methioning gamme-lyase, C-terminal domain"/>
    <property type="match status" value="1"/>
</dbReference>
<name>A0A8J4C773_9CHLO</name>
<dbReference type="InterPro" id="IPR009651">
    <property type="entry name" value="Met_g_lyase_put"/>
</dbReference>
<dbReference type="Gene3D" id="3.40.640.10">
    <property type="entry name" value="Type I PLP-dependent aspartate aminotransferase-like (Major domain)"/>
    <property type="match status" value="1"/>
</dbReference>
<accession>A0A8J4C773</accession>
<organism evidence="1 2">
    <name type="scientific">Volvox reticuliferus</name>
    <dbReference type="NCBI Taxonomy" id="1737510"/>
    <lineage>
        <taxon>Eukaryota</taxon>
        <taxon>Viridiplantae</taxon>
        <taxon>Chlorophyta</taxon>
        <taxon>core chlorophytes</taxon>
        <taxon>Chlorophyceae</taxon>
        <taxon>CS clade</taxon>
        <taxon>Chlamydomonadales</taxon>
        <taxon>Volvocaceae</taxon>
        <taxon>Volvox</taxon>
    </lineage>
</organism>